<keyword evidence="2" id="KW-0808">Transferase</keyword>
<accession>A0ABY8W389</accession>
<gene>
    <name evidence="2" type="ORF">PT015_05235</name>
</gene>
<keyword evidence="2" id="KW-0489">Methyltransferase</keyword>
<evidence type="ECO:0000256" key="1">
    <source>
        <dbReference type="ARBA" id="ARBA00022833"/>
    </source>
</evidence>
<dbReference type="EMBL" id="CP126981">
    <property type="protein sequence ID" value="WIM88883.1"/>
    <property type="molecule type" value="Genomic_DNA"/>
</dbReference>
<dbReference type="InterPro" id="IPR024078">
    <property type="entry name" value="LmbE-like_dom_sf"/>
</dbReference>
<dbReference type="RefSeq" id="WP_285189332.1">
    <property type="nucleotide sequence ID" value="NZ_CP126981.1"/>
</dbReference>
<protein>
    <submittedName>
        <fullName evidence="2">SAM-dependent methyltransferase</fullName>
    </submittedName>
</protein>
<dbReference type="PANTHER" id="PTHR12993:SF29">
    <property type="entry name" value="BLR3841 PROTEIN"/>
    <property type="match status" value="1"/>
</dbReference>
<dbReference type="PANTHER" id="PTHR12993">
    <property type="entry name" value="N-ACETYLGLUCOSAMINYL-PHOSPHATIDYLINOSITOL DE-N-ACETYLASE-RELATED"/>
    <property type="match status" value="1"/>
</dbReference>
<dbReference type="Pfam" id="PF05401">
    <property type="entry name" value="NodS"/>
    <property type="match status" value="1"/>
</dbReference>
<dbReference type="SUPFAM" id="SSF53335">
    <property type="entry name" value="S-adenosyl-L-methionine-dependent methyltransferases"/>
    <property type="match status" value="1"/>
</dbReference>
<dbReference type="CDD" id="cd02440">
    <property type="entry name" value="AdoMet_MTases"/>
    <property type="match status" value="1"/>
</dbReference>
<dbReference type="InterPro" id="IPR008715">
    <property type="entry name" value="SAM-MeTfrase_NodS-like"/>
</dbReference>
<dbReference type="Gene3D" id="3.40.50.10320">
    <property type="entry name" value="LmbE-like"/>
    <property type="match status" value="1"/>
</dbReference>
<sequence>MAIDDMLRESARVVLIAPHPDDESLALGATLSDLAVRGVPITVVFATHGGSHPQSLVRRAEAVRAITTLSPRVDTVWWDLPDGALADHESAITDRIAELIDARTLLLAPVECDGHGDHEAVARAAYAAARRRNAVLLCYAVWLWHWAHPDHIDWARVLVTAPSLRGLRDKRAAVDCYSSQLRSADGFPIVGASSIARARRLFEAVLLPHDADLAARVQEAAPPGDRSGTAEQFDAMMADGDTDPWKLDSSLYERRRLDIVLACLGRRRYRAALEIGCATGQLSDRLHTVCDEVVGLDVSERALDIARTRNEQVRWVLGAAPWDIPDERFDLIVLSEVGYFLDGPDLLAALRAVRRSLRRGGEIVIANWRRSTSGIPLDGPLVNEQAAAVLDLPRRAQYLDADLAVDIWGSPVSVFDEGGSDQ</sequence>
<dbReference type="GO" id="GO:0032259">
    <property type="term" value="P:methylation"/>
    <property type="evidence" value="ECO:0007669"/>
    <property type="project" value="UniProtKB-KW"/>
</dbReference>
<keyword evidence="1" id="KW-0862">Zinc</keyword>
<dbReference type="InterPro" id="IPR003737">
    <property type="entry name" value="GlcNAc_PI_deacetylase-related"/>
</dbReference>
<evidence type="ECO:0000313" key="2">
    <source>
        <dbReference type="EMBL" id="WIM88883.1"/>
    </source>
</evidence>
<proteinExistence type="predicted"/>
<dbReference type="Gene3D" id="3.40.50.150">
    <property type="entry name" value="Vaccinia Virus protein VP39"/>
    <property type="match status" value="1"/>
</dbReference>
<evidence type="ECO:0000313" key="3">
    <source>
        <dbReference type="Proteomes" id="UP001236585"/>
    </source>
</evidence>
<keyword evidence="3" id="KW-1185">Reference proteome</keyword>
<dbReference type="Pfam" id="PF02585">
    <property type="entry name" value="PIG-L"/>
    <property type="match status" value="1"/>
</dbReference>
<reference evidence="2 3" key="1">
    <citation type="journal article" date="2023" name="Microbiol. Resour. Announc.">
        <title>Complete Genome Sequence of Mycobacterium wuenschmanii, a novel Nontuberculous Mycobacterium Isolated from a captive population of Amazon Milk Frogs.</title>
        <authorList>
            <person name="Hicks J."/>
            <person name="Zeineldin M."/>
            <person name="Ward H."/>
            <person name="Wuenschmann A."/>
            <person name="Camp P."/>
            <person name="Farrell D."/>
            <person name="Lehman K."/>
            <person name="Thacker T."/>
            <person name="Cuthbert E."/>
        </authorList>
    </citation>
    <scope>NUCLEOTIDE SEQUENCE [LARGE SCALE GENOMIC DNA]</scope>
    <source>
        <strain evidence="2 3">Wuenschmanii</strain>
    </source>
</reference>
<dbReference type="GO" id="GO:0008168">
    <property type="term" value="F:methyltransferase activity"/>
    <property type="evidence" value="ECO:0007669"/>
    <property type="project" value="UniProtKB-KW"/>
</dbReference>
<dbReference type="SUPFAM" id="SSF102588">
    <property type="entry name" value="LmbE-like"/>
    <property type="match status" value="1"/>
</dbReference>
<organism evidence="2 3">
    <name type="scientific">Candidatus Mycobacterium wuenschmannii</name>
    <dbReference type="NCBI Taxonomy" id="3027808"/>
    <lineage>
        <taxon>Bacteria</taxon>
        <taxon>Bacillati</taxon>
        <taxon>Actinomycetota</taxon>
        <taxon>Actinomycetes</taxon>
        <taxon>Mycobacteriales</taxon>
        <taxon>Mycobacteriaceae</taxon>
        <taxon>Mycobacterium</taxon>
    </lineage>
</organism>
<name>A0ABY8W389_9MYCO</name>
<dbReference type="Proteomes" id="UP001236585">
    <property type="component" value="Chromosome"/>
</dbReference>
<dbReference type="InterPro" id="IPR029063">
    <property type="entry name" value="SAM-dependent_MTases_sf"/>
</dbReference>